<dbReference type="AlphaFoldDB" id="A0A655JSK3"/>
<reference evidence="2 3" key="1">
    <citation type="submission" date="2015-03" db="EMBL/GenBank/DDBJ databases">
        <authorList>
            <consortium name="Pathogen Informatics"/>
        </authorList>
    </citation>
    <scope>NUCLEOTIDE SEQUENCE [LARGE SCALE GENOMIC DNA]</scope>
    <source>
        <strain evidence="2 3">P00601463</strain>
    </source>
</reference>
<organism evidence="2 3">
    <name type="scientific">Mycobacterium tuberculosis</name>
    <dbReference type="NCBI Taxonomy" id="1773"/>
    <lineage>
        <taxon>Bacteria</taxon>
        <taxon>Bacillati</taxon>
        <taxon>Actinomycetota</taxon>
        <taxon>Actinomycetes</taxon>
        <taxon>Mycobacteriales</taxon>
        <taxon>Mycobacteriaceae</taxon>
        <taxon>Mycobacterium</taxon>
        <taxon>Mycobacterium tuberculosis complex</taxon>
    </lineage>
</organism>
<evidence type="ECO:0000313" key="3">
    <source>
        <dbReference type="Proteomes" id="UP000048600"/>
    </source>
</evidence>
<protein>
    <submittedName>
        <fullName evidence="2">Uncharacterized protein</fullName>
    </submittedName>
</protein>
<proteinExistence type="predicted"/>
<evidence type="ECO:0000256" key="1">
    <source>
        <dbReference type="SAM" id="MobiDB-lite"/>
    </source>
</evidence>
<accession>A0A655JSK3</accession>
<name>A0A655JSK3_MYCTX</name>
<dbReference type="Proteomes" id="UP000048600">
    <property type="component" value="Unassembled WGS sequence"/>
</dbReference>
<evidence type="ECO:0000313" key="2">
    <source>
        <dbReference type="EMBL" id="COX72119.1"/>
    </source>
</evidence>
<feature type="region of interest" description="Disordered" evidence="1">
    <location>
        <begin position="1"/>
        <end position="20"/>
    </location>
</feature>
<gene>
    <name evidence="2" type="ORF">ERS007741_04681</name>
</gene>
<sequence length="47" mass="4452">MVAKAGQAAWGSATADPGEVAVPVGPAEPAAVRALAVPAVTVVTPPC</sequence>
<dbReference type="EMBL" id="CHKL01001130">
    <property type="protein sequence ID" value="COX72119.1"/>
    <property type="molecule type" value="Genomic_DNA"/>
</dbReference>